<keyword evidence="5" id="KW-0378">Hydrolase</keyword>
<dbReference type="GO" id="GO:0005737">
    <property type="term" value="C:cytoplasm"/>
    <property type="evidence" value="ECO:0007669"/>
    <property type="project" value="TreeGrafter"/>
</dbReference>
<dbReference type="GO" id="GO:0005634">
    <property type="term" value="C:nucleus"/>
    <property type="evidence" value="ECO:0007669"/>
    <property type="project" value="TreeGrafter"/>
</dbReference>
<evidence type="ECO:0000256" key="2">
    <source>
        <dbReference type="ARBA" id="ARBA00022553"/>
    </source>
</evidence>
<accession>A0A8J2N244</accession>
<feature type="compositionally biased region" description="Polar residues" evidence="6">
    <location>
        <begin position="1258"/>
        <end position="1267"/>
    </location>
</feature>
<protein>
    <recommendedName>
        <fullName evidence="7">Ubiquitin-like protease family profile domain-containing protein</fullName>
    </recommendedName>
</protein>
<feature type="compositionally biased region" description="Polar residues" evidence="6">
    <location>
        <begin position="1"/>
        <end position="15"/>
    </location>
</feature>
<feature type="compositionally biased region" description="Low complexity" evidence="6">
    <location>
        <begin position="606"/>
        <end position="619"/>
    </location>
</feature>
<feature type="compositionally biased region" description="Low complexity" evidence="6">
    <location>
        <begin position="1035"/>
        <end position="1047"/>
    </location>
</feature>
<dbReference type="EMBL" id="CAJRGZ010000019">
    <property type="protein sequence ID" value="CAG5160901.1"/>
    <property type="molecule type" value="Genomic_DNA"/>
</dbReference>
<feature type="compositionally biased region" description="Polar residues" evidence="6">
    <location>
        <begin position="1154"/>
        <end position="1171"/>
    </location>
</feature>
<feature type="region of interest" description="Disordered" evidence="6">
    <location>
        <begin position="1"/>
        <end position="146"/>
    </location>
</feature>
<dbReference type="GO" id="GO:0006508">
    <property type="term" value="P:proteolysis"/>
    <property type="evidence" value="ECO:0007669"/>
    <property type="project" value="UniProtKB-KW"/>
</dbReference>
<evidence type="ECO:0000313" key="8">
    <source>
        <dbReference type="EMBL" id="CAG5160901.1"/>
    </source>
</evidence>
<feature type="region of interest" description="Disordered" evidence="6">
    <location>
        <begin position="158"/>
        <end position="360"/>
    </location>
</feature>
<evidence type="ECO:0000256" key="6">
    <source>
        <dbReference type="SAM" id="MobiDB-lite"/>
    </source>
</evidence>
<evidence type="ECO:0000256" key="5">
    <source>
        <dbReference type="ARBA" id="ARBA00022801"/>
    </source>
</evidence>
<feature type="compositionally biased region" description="Basic and acidic residues" evidence="6">
    <location>
        <begin position="1302"/>
        <end position="1321"/>
    </location>
</feature>
<dbReference type="RefSeq" id="XP_043169482.1">
    <property type="nucleotide sequence ID" value="XM_043313547.1"/>
</dbReference>
<feature type="compositionally biased region" description="Polar residues" evidence="6">
    <location>
        <begin position="804"/>
        <end position="817"/>
    </location>
</feature>
<dbReference type="Gene3D" id="3.40.395.10">
    <property type="entry name" value="Adenoviral Proteinase, Chain A"/>
    <property type="match status" value="1"/>
</dbReference>
<feature type="compositionally biased region" description="Polar residues" evidence="6">
    <location>
        <begin position="102"/>
        <end position="131"/>
    </location>
</feature>
<name>A0A8J2N244_9PLEO</name>
<dbReference type="InterPro" id="IPR051947">
    <property type="entry name" value="Sentrin-specific_protease"/>
</dbReference>
<keyword evidence="9" id="KW-1185">Reference proteome</keyword>
<feature type="compositionally biased region" description="Polar residues" evidence="6">
    <location>
        <begin position="1205"/>
        <end position="1215"/>
    </location>
</feature>
<evidence type="ECO:0000256" key="1">
    <source>
        <dbReference type="ARBA" id="ARBA00005234"/>
    </source>
</evidence>
<keyword evidence="2" id="KW-0597">Phosphoprotein</keyword>
<comment type="caution">
    <text evidence="8">The sequence shown here is derived from an EMBL/GenBank/DDBJ whole genome shotgun (WGS) entry which is preliminary data.</text>
</comment>
<feature type="compositionally biased region" description="Polar residues" evidence="6">
    <location>
        <begin position="238"/>
        <end position="249"/>
    </location>
</feature>
<keyword evidence="3" id="KW-0645">Protease</keyword>
<dbReference type="Proteomes" id="UP000676310">
    <property type="component" value="Unassembled WGS sequence"/>
</dbReference>
<dbReference type="GO" id="GO:0070139">
    <property type="term" value="F:SUMO-specific endopeptidase activity"/>
    <property type="evidence" value="ECO:0007669"/>
    <property type="project" value="TreeGrafter"/>
</dbReference>
<dbReference type="PROSITE" id="PS50600">
    <property type="entry name" value="ULP_PROTEASE"/>
    <property type="match status" value="1"/>
</dbReference>
<feature type="compositionally biased region" description="Polar residues" evidence="6">
    <location>
        <begin position="1123"/>
        <end position="1137"/>
    </location>
</feature>
<evidence type="ECO:0000259" key="7">
    <source>
        <dbReference type="PROSITE" id="PS50600"/>
    </source>
</evidence>
<reference evidence="8" key="1">
    <citation type="submission" date="2021-05" db="EMBL/GenBank/DDBJ databases">
        <authorList>
            <person name="Stam R."/>
        </authorList>
    </citation>
    <scope>NUCLEOTIDE SEQUENCE</scope>
    <source>
        <strain evidence="8">CS162</strain>
    </source>
</reference>
<dbReference type="Pfam" id="PF02902">
    <property type="entry name" value="Peptidase_C48"/>
    <property type="match status" value="1"/>
</dbReference>
<proteinExistence type="inferred from homology"/>
<feature type="compositionally biased region" description="Polar residues" evidence="6">
    <location>
        <begin position="345"/>
        <end position="359"/>
    </location>
</feature>
<feature type="compositionally biased region" description="Low complexity" evidence="6">
    <location>
        <begin position="392"/>
        <end position="408"/>
    </location>
</feature>
<dbReference type="GO" id="GO:0016926">
    <property type="term" value="P:protein desumoylation"/>
    <property type="evidence" value="ECO:0007669"/>
    <property type="project" value="TreeGrafter"/>
</dbReference>
<feature type="compositionally biased region" description="Acidic residues" evidence="6">
    <location>
        <begin position="199"/>
        <end position="212"/>
    </location>
</feature>
<feature type="compositionally biased region" description="Polar residues" evidence="6">
    <location>
        <begin position="1288"/>
        <end position="1301"/>
    </location>
</feature>
<sequence length="1403" mass="156147">MSLQPNDAVAQSLSGTDLPPNPYSRDSPPASEETSHVVIDLSSPTKPSSRPSRKESRSEMPRPRQQKSERSEDEKRLFGDYTRPADAVNLPDPRSYLPSAKRSMTTKPGSNSGFRPVDTMNTGPNTSSRKPTTYGRHNRPPVPLIGQAHGAGQVAYLQQRQDRIPATPAHRKPSREGGDPWSGGAVSGKRRKIDHVITLDDDDDDDDDDEVLEVSRPGYTTPVGMLQDQSRPAKTEPSRMSTGSGSTISDFRPLQSKSEFREVDSFLKSSQKKPRKSSSNTPKGDLRHSPFGGGALSNSPGAHANRQAILQDFQQGEAKQSSTRRDSSESKVGPVTSRFFPNARINESTSEQMENQPENVESAYLRTQHRSAPKRTQTMTDSYSADELAITPPRQGSKSPSKQKQKQGANSGVKRNARGNVIEEAWPLSFARSSDFEGNGSTSKDGHATLVLKSSISGLRIQTWEPMDGCYESQIIIQSKDINKVLADGTSRLRLQGPRKYDGNFGILDLEFANTPDFFVFLNDHASSMTLTGKYLAKSDDYMLQLFKTPLQPKNEKIGTSALVEDPTEHSKRSDRESDGTSKTPLLDQLKRAADGPAPSAKAGGSTTSMRSTRPSRARGLAPTHYVEDTPTYSDVPKYSVKTGLGQPWTRSLEFGEGRQRAIVHFDDLPRLDEEEYMNDSLIDFYMIYLFKQLNVPADKVYFFNTYFFTKLTENSGRKSIDYKAVERWTSKIDIFRYDYIVVPINENQSHWYLAIICNVSKIPRKPIIQDFDAPQVNVRQQSNVSATTTKHEVAVTQRPALSLDSSAVNEETQGQPSDEEPNLFDETVLSLVDRNDTGIETSCTSEVTQAESVRQNPEDGSLAVPIVSVDEKDTQQRISSQSQLTASSTKTKAKRKSIPKRDPDQPVVIVLDSLTGNTRSGAVRALKDWITAEGEHKRGMEAVIKENGYYPKDTQIPMQANWTDCGVYLLGYVEKFFQNPDDFKNKLLTGSMSALEDWPELKPSEMRHKMRQIIFDCYKKQEEDRKAQKKAKKGSASSKTSPAPTTREPVDQSRRNTEEPRYEGTKLEQSPRNGNAPPTSLQAHSPARLPPRLGSPFSLDMQHVASTKQSPQEAVMKVSDSPPISTSPLKQAIVTSRSEETPKRHPEVRIPSRTPQSHRSMHNGQTTSDGSPRPVKALQHTGHAPGMSSPRKRRRQNDDKKQVESPTAKRQLTRSADRVHNVSVISEQLAPRSQEGSAPNAPIEIDDSQEVKVVNANHGQHVQASSIAERKPSSHASRPKQKPHPSLSVQEISRSSFSIENSKHRQREGNPVDRALRTWMDEDDYAREKTRRSRAPAPSDANDSFERREEEVSDPMEGISQSTNQLQLDGVNDGSVVRETPEPGERSPVAQNRWSRQDPLLL</sequence>
<feature type="compositionally biased region" description="Basic and acidic residues" evidence="6">
    <location>
        <begin position="52"/>
        <end position="78"/>
    </location>
</feature>
<feature type="compositionally biased region" description="Polar residues" evidence="6">
    <location>
        <begin position="1068"/>
        <end position="1084"/>
    </location>
</feature>
<feature type="compositionally biased region" description="Basic and acidic residues" evidence="6">
    <location>
        <begin position="1049"/>
        <end position="1067"/>
    </location>
</feature>
<feature type="region of interest" description="Disordered" evidence="6">
    <location>
        <begin position="872"/>
        <end position="903"/>
    </location>
</feature>
<dbReference type="InterPro" id="IPR038765">
    <property type="entry name" value="Papain-like_cys_pep_sf"/>
</dbReference>
<feature type="domain" description="Ubiquitin-like protease family profile" evidence="7">
    <location>
        <begin position="662"/>
        <end position="977"/>
    </location>
</feature>
<evidence type="ECO:0000313" key="9">
    <source>
        <dbReference type="Proteomes" id="UP000676310"/>
    </source>
</evidence>
<evidence type="ECO:0000256" key="4">
    <source>
        <dbReference type="ARBA" id="ARBA00022786"/>
    </source>
</evidence>
<dbReference type="OrthoDB" id="442460at2759"/>
<feature type="compositionally biased region" description="Basic and acidic residues" evidence="6">
    <location>
        <begin position="567"/>
        <end position="580"/>
    </location>
</feature>
<feature type="region of interest" description="Disordered" evidence="6">
    <location>
        <begin position="557"/>
        <end position="622"/>
    </location>
</feature>
<gene>
    <name evidence="8" type="ORF">ALTATR162_LOCUS5927</name>
</gene>
<feature type="compositionally biased region" description="Basic and acidic residues" evidence="6">
    <location>
        <begin position="1138"/>
        <end position="1151"/>
    </location>
</feature>
<feature type="region of interest" description="Disordered" evidence="6">
    <location>
        <begin position="799"/>
        <end position="824"/>
    </location>
</feature>
<dbReference type="GeneID" id="67017759"/>
<feature type="region of interest" description="Disordered" evidence="6">
    <location>
        <begin position="390"/>
        <end position="418"/>
    </location>
</feature>
<comment type="similarity">
    <text evidence="1">Belongs to the peptidase C48 family.</text>
</comment>
<dbReference type="PANTHER" id="PTHR46896">
    <property type="entry name" value="SENTRIN-SPECIFIC PROTEASE"/>
    <property type="match status" value="1"/>
</dbReference>
<feature type="compositionally biased region" description="Low complexity" evidence="6">
    <location>
        <begin position="878"/>
        <end position="891"/>
    </location>
</feature>
<organism evidence="8 9">
    <name type="scientific">Alternaria atra</name>
    <dbReference type="NCBI Taxonomy" id="119953"/>
    <lineage>
        <taxon>Eukaryota</taxon>
        <taxon>Fungi</taxon>
        <taxon>Dikarya</taxon>
        <taxon>Ascomycota</taxon>
        <taxon>Pezizomycotina</taxon>
        <taxon>Dothideomycetes</taxon>
        <taxon>Pleosporomycetidae</taxon>
        <taxon>Pleosporales</taxon>
        <taxon>Pleosporineae</taxon>
        <taxon>Pleosporaceae</taxon>
        <taxon>Alternaria</taxon>
        <taxon>Alternaria sect. Ulocladioides</taxon>
    </lineage>
</organism>
<feature type="region of interest" description="Disordered" evidence="6">
    <location>
        <begin position="1025"/>
        <end position="1403"/>
    </location>
</feature>
<keyword evidence="4" id="KW-0833">Ubl conjugation pathway</keyword>
<dbReference type="SUPFAM" id="SSF54001">
    <property type="entry name" value="Cysteine proteinases"/>
    <property type="match status" value="1"/>
</dbReference>
<dbReference type="InterPro" id="IPR003653">
    <property type="entry name" value="Peptidase_C48_C"/>
</dbReference>
<feature type="compositionally biased region" description="Polar residues" evidence="6">
    <location>
        <begin position="312"/>
        <end position="321"/>
    </location>
</feature>
<dbReference type="PANTHER" id="PTHR46896:SF3">
    <property type="entry name" value="FI06413P-RELATED"/>
    <property type="match status" value="1"/>
</dbReference>
<evidence type="ECO:0000256" key="3">
    <source>
        <dbReference type="ARBA" id="ARBA00022670"/>
    </source>
</evidence>